<evidence type="ECO:0000256" key="4">
    <source>
        <dbReference type="ARBA" id="ARBA00022475"/>
    </source>
</evidence>
<evidence type="ECO:0000313" key="17">
    <source>
        <dbReference type="Proteomes" id="UP000265816"/>
    </source>
</evidence>
<dbReference type="EMBL" id="QWVT01000011">
    <property type="protein sequence ID" value="RID86790.1"/>
    <property type="molecule type" value="Genomic_DNA"/>
</dbReference>
<dbReference type="AlphaFoldDB" id="A0A398BGN3"/>
<dbReference type="Pfam" id="PF00512">
    <property type="entry name" value="HisKA"/>
    <property type="match status" value="1"/>
</dbReference>
<keyword evidence="13 14" id="KW-0472">Membrane</keyword>
<dbReference type="InterPro" id="IPR003594">
    <property type="entry name" value="HATPase_dom"/>
</dbReference>
<keyword evidence="6" id="KW-0808">Transferase</keyword>
<protein>
    <recommendedName>
        <fullName evidence="3">histidine kinase</fullName>
        <ecNumber evidence="3">2.7.13.3</ecNumber>
    </recommendedName>
</protein>
<dbReference type="Pfam" id="PF02518">
    <property type="entry name" value="HATPase_c"/>
    <property type="match status" value="1"/>
</dbReference>
<evidence type="ECO:0000256" key="10">
    <source>
        <dbReference type="ARBA" id="ARBA00022840"/>
    </source>
</evidence>
<dbReference type="Gene3D" id="1.10.287.130">
    <property type="match status" value="1"/>
</dbReference>
<dbReference type="SUPFAM" id="SSF55874">
    <property type="entry name" value="ATPase domain of HSP90 chaperone/DNA topoisomerase II/histidine kinase"/>
    <property type="match status" value="1"/>
</dbReference>
<sequence length="742" mass="83805">MDTKWKSRLFFLGWSMLFAFGLSGLMAVMDGNGQFFKGSYFKTQQFETELNQFINYAAAFEWDSLRAEEAKKAITVSEEEIDEHRFRYGDLNDQVSNINGQYEDRIADAVSAGNKEAAEIYRKERDSKIDDITKNFSNDEFVREKVVKEKEQKIDEFYRSMEAERPEYDRYQSAFKYYLVDTKTDTVHTNLNVKSKSAAEEFLNKEYMLFIRNYTENGKGFLELQDYYKNINETMEPISGDTMLLEGRIAVSESAPDSNPVMVSYQNFKQQQKIFFIFVAASLVALIASVLTFKRMKLAVQRHGGEMLPLVNLFPVDVRLAAVVTAGLMAFAALEFLNVSIIYSADNFILSLDDIAICLAASTFLTAFAGFLAIGIFSEVKSWREFRMLWEKSLSVKIWNGFKDFFLIRSIGFQMAVLMAVVSILGASAVLVLIEPNFIIVFGLCLLMGLTAMIMLVRSTGYFNTIIANTAEIAQGRLGPDLPVKGKSVLARHAADINSLKHGFKVSQNEQAKSERLKTELITNVSHDLRTPLTSIITYTELLKAEGISEQERSDYIEIIDRKSQRLKVLIDDLFEASKMASGSIELVKEKVDLVQLLQQALAEHDERIAQSSLTFRVASPENPVYAHVDGQKLWRVFDNLIGNILNYSLENTRVFISVSEQQGQAIMVFKNVSKYELSENSDELFERFKRGDQSRHTDGSGLGLAIAKSIADVHDGSLDIDVDGDLFKVTVKLRAIGIQAV</sequence>
<comment type="subcellular location">
    <subcellularLocation>
        <location evidence="2">Cell membrane</location>
        <topology evidence="2">Multi-pass membrane protein</topology>
    </subcellularLocation>
</comment>
<gene>
    <name evidence="16" type="ORF">D1970_05920</name>
</gene>
<evidence type="ECO:0000256" key="8">
    <source>
        <dbReference type="ARBA" id="ARBA00022741"/>
    </source>
</evidence>
<dbReference type="RefSeq" id="WP_119111970.1">
    <property type="nucleotide sequence ID" value="NZ_CBCSEO010000006.1"/>
</dbReference>
<feature type="transmembrane region" description="Helical" evidence="14">
    <location>
        <begin position="438"/>
        <end position="457"/>
    </location>
</feature>
<evidence type="ECO:0000256" key="3">
    <source>
        <dbReference type="ARBA" id="ARBA00012438"/>
    </source>
</evidence>
<keyword evidence="9 16" id="KW-0418">Kinase</keyword>
<evidence type="ECO:0000256" key="6">
    <source>
        <dbReference type="ARBA" id="ARBA00022679"/>
    </source>
</evidence>
<dbReference type="InterPro" id="IPR036097">
    <property type="entry name" value="HisK_dim/P_sf"/>
</dbReference>
<feature type="transmembrane region" description="Helical" evidence="14">
    <location>
        <begin position="355"/>
        <end position="378"/>
    </location>
</feature>
<feature type="transmembrane region" description="Helical" evidence="14">
    <location>
        <begin position="274"/>
        <end position="293"/>
    </location>
</feature>
<evidence type="ECO:0000256" key="7">
    <source>
        <dbReference type="ARBA" id="ARBA00022692"/>
    </source>
</evidence>
<keyword evidence="12" id="KW-0902">Two-component regulatory system</keyword>
<dbReference type="Proteomes" id="UP000265816">
    <property type="component" value="Unassembled WGS sequence"/>
</dbReference>
<evidence type="ECO:0000256" key="1">
    <source>
        <dbReference type="ARBA" id="ARBA00000085"/>
    </source>
</evidence>
<feature type="transmembrane region" description="Helical" evidence="14">
    <location>
        <begin position="411"/>
        <end position="432"/>
    </location>
</feature>
<keyword evidence="8" id="KW-0547">Nucleotide-binding</keyword>
<dbReference type="FunFam" id="1.10.287.130:FF:000008">
    <property type="entry name" value="Two-component sensor histidine kinase"/>
    <property type="match status" value="1"/>
</dbReference>
<keyword evidence="5" id="KW-0597">Phosphoprotein</keyword>
<keyword evidence="4" id="KW-1003">Cell membrane</keyword>
<dbReference type="PANTHER" id="PTHR45528:SF1">
    <property type="entry name" value="SENSOR HISTIDINE KINASE CPXA"/>
    <property type="match status" value="1"/>
</dbReference>
<keyword evidence="10" id="KW-0067">ATP-binding</keyword>
<accession>A0A398BGN3</accession>
<dbReference type="SMART" id="SM00388">
    <property type="entry name" value="HisKA"/>
    <property type="match status" value="1"/>
</dbReference>
<dbReference type="SUPFAM" id="SSF47384">
    <property type="entry name" value="Homodimeric domain of signal transducing histidine kinase"/>
    <property type="match status" value="1"/>
</dbReference>
<name>A0A398BGN3_9BACI</name>
<dbReference type="InterPro" id="IPR036890">
    <property type="entry name" value="HATPase_C_sf"/>
</dbReference>
<reference evidence="16 17" key="1">
    <citation type="submission" date="2018-08" db="EMBL/GenBank/DDBJ databases">
        <title>Bacillus jemisoniae sp. nov., Bacillus chryseoplanitiae sp. nov., Bacillus resnikiae sp. nov., and Bacillus frankliniae sp. nov., isolated from Viking spacecraft and associated surfaces.</title>
        <authorList>
            <person name="Seuylemezian A."/>
            <person name="Vaishampayan P."/>
        </authorList>
    </citation>
    <scope>NUCLEOTIDE SEQUENCE [LARGE SCALE GENOMIC DNA]</scope>
    <source>
        <strain evidence="16 17">JJ-247</strain>
    </source>
</reference>
<evidence type="ECO:0000256" key="5">
    <source>
        <dbReference type="ARBA" id="ARBA00022553"/>
    </source>
</evidence>
<feature type="domain" description="Histidine kinase" evidence="15">
    <location>
        <begin position="524"/>
        <end position="738"/>
    </location>
</feature>
<dbReference type="InterPro" id="IPR003661">
    <property type="entry name" value="HisK_dim/P_dom"/>
</dbReference>
<evidence type="ECO:0000256" key="2">
    <source>
        <dbReference type="ARBA" id="ARBA00004651"/>
    </source>
</evidence>
<dbReference type="SMART" id="SM00387">
    <property type="entry name" value="HATPase_c"/>
    <property type="match status" value="1"/>
</dbReference>
<dbReference type="GO" id="GO:0005524">
    <property type="term" value="F:ATP binding"/>
    <property type="evidence" value="ECO:0007669"/>
    <property type="project" value="UniProtKB-KW"/>
</dbReference>
<dbReference type="PANTHER" id="PTHR45528">
    <property type="entry name" value="SENSOR HISTIDINE KINASE CPXA"/>
    <property type="match status" value="1"/>
</dbReference>
<dbReference type="CDD" id="cd00082">
    <property type="entry name" value="HisKA"/>
    <property type="match status" value="1"/>
</dbReference>
<evidence type="ECO:0000313" key="16">
    <source>
        <dbReference type="EMBL" id="RID86790.1"/>
    </source>
</evidence>
<evidence type="ECO:0000256" key="13">
    <source>
        <dbReference type="ARBA" id="ARBA00023136"/>
    </source>
</evidence>
<dbReference type="GO" id="GO:0005886">
    <property type="term" value="C:plasma membrane"/>
    <property type="evidence" value="ECO:0007669"/>
    <property type="project" value="UniProtKB-SubCell"/>
</dbReference>
<dbReference type="InterPro" id="IPR005467">
    <property type="entry name" value="His_kinase_dom"/>
</dbReference>
<comment type="caution">
    <text evidence="16">The sequence shown here is derived from an EMBL/GenBank/DDBJ whole genome shotgun (WGS) entry which is preliminary data.</text>
</comment>
<evidence type="ECO:0000256" key="12">
    <source>
        <dbReference type="ARBA" id="ARBA00023012"/>
    </source>
</evidence>
<feature type="transmembrane region" description="Helical" evidence="14">
    <location>
        <begin position="320"/>
        <end position="343"/>
    </location>
</feature>
<dbReference type="Gene3D" id="3.30.565.10">
    <property type="entry name" value="Histidine kinase-like ATPase, C-terminal domain"/>
    <property type="match status" value="1"/>
</dbReference>
<keyword evidence="7 14" id="KW-0812">Transmembrane</keyword>
<evidence type="ECO:0000259" key="15">
    <source>
        <dbReference type="PROSITE" id="PS50109"/>
    </source>
</evidence>
<evidence type="ECO:0000256" key="11">
    <source>
        <dbReference type="ARBA" id="ARBA00022989"/>
    </source>
</evidence>
<dbReference type="PROSITE" id="PS50109">
    <property type="entry name" value="HIS_KIN"/>
    <property type="match status" value="1"/>
</dbReference>
<keyword evidence="11 14" id="KW-1133">Transmembrane helix</keyword>
<keyword evidence="17" id="KW-1185">Reference proteome</keyword>
<dbReference type="EC" id="2.7.13.3" evidence="3"/>
<dbReference type="GO" id="GO:0000155">
    <property type="term" value="F:phosphorelay sensor kinase activity"/>
    <property type="evidence" value="ECO:0007669"/>
    <property type="project" value="InterPro"/>
</dbReference>
<evidence type="ECO:0000256" key="9">
    <source>
        <dbReference type="ARBA" id="ARBA00022777"/>
    </source>
</evidence>
<organism evidence="16 17">
    <name type="scientific">Mesobacillus zeae</name>
    <dbReference type="NCBI Taxonomy" id="1917180"/>
    <lineage>
        <taxon>Bacteria</taxon>
        <taxon>Bacillati</taxon>
        <taxon>Bacillota</taxon>
        <taxon>Bacilli</taxon>
        <taxon>Bacillales</taxon>
        <taxon>Bacillaceae</taxon>
        <taxon>Mesobacillus</taxon>
    </lineage>
</organism>
<evidence type="ECO:0000256" key="14">
    <source>
        <dbReference type="SAM" id="Phobius"/>
    </source>
</evidence>
<proteinExistence type="predicted"/>
<comment type="catalytic activity">
    <reaction evidence="1">
        <text>ATP + protein L-histidine = ADP + protein N-phospho-L-histidine.</text>
        <dbReference type="EC" id="2.7.13.3"/>
    </reaction>
</comment>
<dbReference type="OrthoDB" id="9792991at2"/>
<dbReference type="InterPro" id="IPR050398">
    <property type="entry name" value="HssS/ArlS-like"/>
</dbReference>